<dbReference type="AlphaFoldDB" id="A0A1F7GBT2"/>
<evidence type="ECO:0000259" key="1">
    <source>
        <dbReference type="Pfam" id="PF00534"/>
    </source>
</evidence>
<organism evidence="2 3">
    <name type="scientific">Candidatus Roizmanbacteria bacterium RIFCSPHIGHO2_01_FULL_39_12b</name>
    <dbReference type="NCBI Taxonomy" id="1802030"/>
    <lineage>
        <taxon>Bacteria</taxon>
        <taxon>Candidatus Roizmaniibacteriota</taxon>
    </lineage>
</organism>
<dbReference type="InterPro" id="IPR050194">
    <property type="entry name" value="Glycosyltransferase_grp1"/>
</dbReference>
<dbReference type="Proteomes" id="UP000178372">
    <property type="component" value="Unassembled WGS sequence"/>
</dbReference>
<gene>
    <name evidence="2" type="ORF">A2690_01175</name>
</gene>
<dbReference type="InterPro" id="IPR001296">
    <property type="entry name" value="Glyco_trans_1"/>
</dbReference>
<protein>
    <recommendedName>
        <fullName evidence="1">Glycosyl transferase family 1 domain-containing protein</fullName>
    </recommendedName>
</protein>
<dbReference type="Pfam" id="PF00534">
    <property type="entry name" value="Glycos_transf_1"/>
    <property type="match status" value="1"/>
</dbReference>
<reference evidence="2 3" key="1">
    <citation type="journal article" date="2016" name="Nat. Commun.">
        <title>Thousands of microbial genomes shed light on interconnected biogeochemical processes in an aquifer system.</title>
        <authorList>
            <person name="Anantharaman K."/>
            <person name="Brown C.T."/>
            <person name="Hug L.A."/>
            <person name="Sharon I."/>
            <person name="Castelle C.J."/>
            <person name="Probst A.J."/>
            <person name="Thomas B.C."/>
            <person name="Singh A."/>
            <person name="Wilkins M.J."/>
            <person name="Karaoz U."/>
            <person name="Brodie E.L."/>
            <person name="Williams K.H."/>
            <person name="Hubbard S.S."/>
            <person name="Banfield J.F."/>
        </authorList>
    </citation>
    <scope>NUCLEOTIDE SEQUENCE [LARGE SCALE GENOMIC DNA]</scope>
</reference>
<dbReference type="PANTHER" id="PTHR45947">
    <property type="entry name" value="SULFOQUINOVOSYL TRANSFERASE SQD2"/>
    <property type="match status" value="1"/>
</dbReference>
<dbReference type="PANTHER" id="PTHR45947:SF3">
    <property type="entry name" value="SULFOQUINOVOSYL TRANSFERASE SQD2"/>
    <property type="match status" value="1"/>
</dbReference>
<dbReference type="Gene3D" id="3.40.50.2000">
    <property type="entry name" value="Glycogen Phosphorylase B"/>
    <property type="match status" value="2"/>
</dbReference>
<proteinExistence type="predicted"/>
<dbReference type="SUPFAM" id="SSF53756">
    <property type="entry name" value="UDP-Glycosyltransferase/glycogen phosphorylase"/>
    <property type="match status" value="1"/>
</dbReference>
<name>A0A1F7GBT2_9BACT</name>
<feature type="domain" description="Glycosyl transferase family 1" evidence="1">
    <location>
        <begin position="193"/>
        <end position="352"/>
    </location>
</feature>
<dbReference type="EMBL" id="MFZF01000017">
    <property type="protein sequence ID" value="OGK16348.1"/>
    <property type="molecule type" value="Genomic_DNA"/>
</dbReference>
<accession>A0A1F7GBT2</accession>
<dbReference type="GO" id="GO:0016757">
    <property type="term" value="F:glycosyltransferase activity"/>
    <property type="evidence" value="ECO:0007669"/>
    <property type="project" value="InterPro"/>
</dbReference>
<comment type="caution">
    <text evidence="2">The sequence shown here is derived from an EMBL/GenBank/DDBJ whole genome shotgun (WGS) entry which is preliminary data.</text>
</comment>
<evidence type="ECO:0000313" key="3">
    <source>
        <dbReference type="Proteomes" id="UP000178372"/>
    </source>
</evidence>
<evidence type="ECO:0000313" key="2">
    <source>
        <dbReference type="EMBL" id="OGK16348.1"/>
    </source>
</evidence>
<sequence length="376" mass="42128">MKILFARGAFLNPFECQNYKSIADENDFVAVSSLSPLSENLPFTYKKFASPYDLVMALSKINPLLGKGANFVENRLLGDGQFLIGLEKYVAENGPFDIGWGAETYFGYTLQLARLKERGIIKKLVTTCWEIIPYNNETVLKKKRIKEFVKSNVDLFICPTDLAKKALVEEGVDSHKIEVIRMGVDLKKFHPADKKPEVKTVLFVGRFDEQKGTKDLPKIFEEIYKTNKDLIFKVVGDGFLRNWLERKTKNLPVEIGPVPYDRMPSVYQESSVLIVPSRSTPTLKEQYGMVIVEAISCGVPVVAYNSGAISEVVGDFGVIIKEGDTQGMGMAVVEIITNTTKYNKISQNGSKRARPYFNSGNISPIVENLLRGLIRS</sequence>
<dbReference type="CDD" id="cd03801">
    <property type="entry name" value="GT4_PimA-like"/>
    <property type="match status" value="1"/>
</dbReference>